<dbReference type="EMBL" id="JBHTKH010000014">
    <property type="protein sequence ID" value="MFD1056081.1"/>
    <property type="molecule type" value="Genomic_DNA"/>
</dbReference>
<keyword evidence="2" id="KW-0805">Transcription regulation</keyword>
<evidence type="ECO:0000313" key="7">
    <source>
        <dbReference type="Proteomes" id="UP001597046"/>
    </source>
</evidence>
<sequence length="142" mass="15020">MTSGERGARARGGLEREVLATVAAATAPMSTAQVHAQLGPQLAYTTVMTTLARLHEKGVLRREKRGRAFAYELATRVEDVDASMTAHRMHRLLEAEADRAGVLARFVADLSSEDEALLTGLLSGSPDDPGTQPGAPRPAAGD</sequence>
<comment type="caution">
    <text evidence="6">The sequence shown here is derived from an EMBL/GenBank/DDBJ whole genome shotgun (WGS) entry which is preliminary data.</text>
</comment>
<comment type="similarity">
    <text evidence="1">Belongs to the BlaI transcriptional regulatory family.</text>
</comment>
<keyword evidence="7" id="KW-1185">Reference proteome</keyword>
<dbReference type="InterPro" id="IPR036390">
    <property type="entry name" value="WH_DNA-bd_sf"/>
</dbReference>
<gene>
    <name evidence="6" type="ORF">ACFQ2V_17355</name>
</gene>
<organism evidence="6 7">
    <name type="scientific">Terrabacter terrigena</name>
    <dbReference type="NCBI Taxonomy" id="574718"/>
    <lineage>
        <taxon>Bacteria</taxon>
        <taxon>Bacillati</taxon>
        <taxon>Actinomycetota</taxon>
        <taxon>Actinomycetes</taxon>
        <taxon>Micrococcales</taxon>
        <taxon>Intrasporangiaceae</taxon>
        <taxon>Terrabacter</taxon>
    </lineage>
</organism>
<dbReference type="InterPro" id="IPR036388">
    <property type="entry name" value="WH-like_DNA-bd_sf"/>
</dbReference>
<evidence type="ECO:0000256" key="1">
    <source>
        <dbReference type="ARBA" id="ARBA00011046"/>
    </source>
</evidence>
<evidence type="ECO:0000256" key="3">
    <source>
        <dbReference type="ARBA" id="ARBA00023125"/>
    </source>
</evidence>
<feature type="region of interest" description="Disordered" evidence="5">
    <location>
        <begin position="119"/>
        <end position="142"/>
    </location>
</feature>
<dbReference type="SUPFAM" id="SSF46785">
    <property type="entry name" value="Winged helix' DNA-binding domain"/>
    <property type="match status" value="1"/>
</dbReference>
<protein>
    <submittedName>
        <fullName evidence="6">BlaI/MecI/CopY family transcriptional regulator</fullName>
    </submittedName>
</protein>
<evidence type="ECO:0000256" key="4">
    <source>
        <dbReference type="ARBA" id="ARBA00023163"/>
    </source>
</evidence>
<evidence type="ECO:0000313" key="6">
    <source>
        <dbReference type="EMBL" id="MFD1056081.1"/>
    </source>
</evidence>
<reference evidence="7" key="1">
    <citation type="journal article" date="2019" name="Int. J. Syst. Evol. Microbiol.">
        <title>The Global Catalogue of Microorganisms (GCM) 10K type strain sequencing project: providing services to taxonomists for standard genome sequencing and annotation.</title>
        <authorList>
            <consortium name="The Broad Institute Genomics Platform"/>
            <consortium name="The Broad Institute Genome Sequencing Center for Infectious Disease"/>
            <person name="Wu L."/>
            <person name="Ma J."/>
        </authorList>
    </citation>
    <scope>NUCLEOTIDE SEQUENCE [LARGE SCALE GENOMIC DNA]</scope>
    <source>
        <strain evidence="7">CCUG 57508</strain>
    </source>
</reference>
<name>A0ABW3MZR1_9MICO</name>
<proteinExistence type="inferred from homology"/>
<dbReference type="Gene3D" id="1.10.10.10">
    <property type="entry name" value="Winged helix-like DNA-binding domain superfamily/Winged helix DNA-binding domain"/>
    <property type="match status" value="1"/>
</dbReference>
<accession>A0ABW3MZR1</accession>
<evidence type="ECO:0000256" key="2">
    <source>
        <dbReference type="ARBA" id="ARBA00023015"/>
    </source>
</evidence>
<evidence type="ECO:0000256" key="5">
    <source>
        <dbReference type="SAM" id="MobiDB-lite"/>
    </source>
</evidence>
<keyword evidence="4" id="KW-0804">Transcription</keyword>
<dbReference type="RefSeq" id="WP_386054112.1">
    <property type="nucleotide sequence ID" value="NZ_JBHTKH010000014.1"/>
</dbReference>
<dbReference type="InterPro" id="IPR005650">
    <property type="entry name" value="BlaI_family"/>
</dbReference>
<dbReference type="Proteomes" id="UP001597046">
    <property type="component" value="Unassembled WGS sequence"/>
</dbReference>
<keyword evidence="3" id="KW-0238">DNA-binding</keyword>
<dbReference type="Pfam" id="PF03965">
    <property type="entry name" value="Penicillinase_R"/>
    <property type="match status" value="1"/>
</dbReference>